<evidence type="ECO:0000313" key="3">
    <source>
        <dbReference type="EMBL" id="NJC68124.1"/>
    </source>
</evidence>
<dbReference type="InterPro" id="IPR011041">
    <property type="entry name" value="Quinoprot_gluc/sorb_DH_b-prop"/>
</dbReference>
<dbReference type="PANTHER" id="PTHR19328:SF13">
    <property type="entry name" value="HIPL1 PROTEIN"/>
    <property type="match status" value="1"/>
</dbReference>
<dbReference type="InterPro" id="IPR011042">
    <property type="entry name" value="6-blade_b-propeller_TolB-like"/>
</dbReference>
<gene>
    <name evidence="3" type="ORF">HC031_00085</name>
</gene>
<dbReference type="PANTHER" id="PTHR19328">
    <property type="entry name" value="HEDGEHOG-INTERACTING PROTEIN"/>
    <property type="match status" value="1"/>
</dbReference>
<keyword evidence="4" id="KW-1185">Reference proteome</keyword>
<dbReference type="PROSITE" id="PS51257">
    <property type="entry name" value="PROKAR_LIPOPROTEIN"/>
    <property type="match status" value="1"/>
</dbReference>
<sequence>MDGGLRADARAAVRAVVGTLVAGLLVAGCSFGPPPPDQAGSPPNLPTPSSSASSGGDDLSVVTTVLAKHLDVPWEVAFLPDGAALVTERNSRRILKLGPDSDASGLTVTTAQTIDDAVPNGEGGLLGLAVSPAYATDKTIFVYYTTATDNRIAKLTLGAKPQPIVTGIPAAANHDGGRLAFGPDGFLYASTGDAGQRSLAQDTTSLAGKILRMTPDGKPAPGNPFNNLVYSYGHRNVQGLAWDPAKHLYATEFGQDTWDEVNVIEAGKNYGWPVAEGVARDSRFVDPIVSWKPSEASCSGAAVVAGKVLATACLKGQRLWLMQLTAAGGLFGAPAPLLVGTYGRLRAATVAPDGSLWISTSNRDGRGTPKPDDDQIIRVVISGAGGADRS</sequence>
<comment type="caution">
    <text evidence="3">The sequence shown here is derived from an EMBL/GenBank/DDBJ whole genome shotgun (WGS) entry which is preliminary data.</text>
</comment>
<feature type="compositionally biased region" description="Low complexity" evidence="1">
    <location>
        <begin position="38"/>
        <end position="56"/>
    </location>
</feature>
<accession>A0ABX0XS67</accession>
<dbReference type="SUPFAM" id="SSF50952">
    <property type="entry name" value="Soluble quinoprotein glucose dehydrogenase"/>
    <property type="match status" value="1"/>
</dbReference>
<proteinExistence type="predicted"/>
<dbReference type="RefSeq" id="WP_167923499.1">
    <property type="nucleotide sequence ID" value="NZ_JAATVY010000001.1"/>
</dbReference>
<dbReference type="Proteomes" id="UP000722989">
    <property type="component" value="Unassembled WGS sequence"/>
</dbReference>
<evidence type="ECO:0000256" key="1">
    <source>
        <dbReference type="SAM" id="MobiDB-lite"/>
    </source>
</evidence>
<name>A0ABX0XS67_9ACTN</name>
<feature type="region of interest" description="Disordered" evidence="1">
    <location>
        <begin position="33"/>
        <end position="56"/>
    </location>
</feature>
<reference evidence="3 4" key="1">
    <citation type="submission" date="2020-03" db="EMBL/GenBank/DDBJ databases">
        <title>WGS of the type strain of Planosporangium spp.</title>
        <authorList>
            <person name="Thawai C."/>
        </authorList>
    </citation>
    <scope>NUCLEOTIDE SEQUENCE [LARGE SCALE GENOMIC DNA]</scope>
    <source>
        <strain evidence="3 4">TBRC 5610</strain>
    </source>
</reference>
<feature type="domain" description="Glucose/Sorbosone dehydrogenase" evidence="2">
    <location>
        <begin position="70"/>
        <end position="366"/>
    </location>
</feature>
<evidence type="ECO:0000259" key="2">
    <source>
        <dbReference type="Pfam" id="PF07995"/>
    </source>
</evidence>
<organism evidence="3 4">
    <name type="scientific">Planosporangium thailandense</name>
    <dbReference type="NCBI Taxonomy" id="765197"/>
    <lineage>
        <taxon>Bacteria</taxon>
        <taxon>Bacillati</taxon>
        <taxon>Actinomycetota</taxon>
        <taxon>Actinomycetes</taxon>
        <taxon>Micromonosporales</taxon>
        <taxon>Micromonosporaceae</taxon>
        <taxon>Planosporangium</taxon>
    </lineage>
</organism>
<protein>
    <submittedName>
        <fullName evidence="3">PQQ-dependent sugar dehydrogenase</fullName>
    </submittedName>
</protein>
<dbReference type="Pfam" id="PF07995">
    <property type="entry name" value="GSDH"/>
    <property type="match status" value="1"/>
</dbReference>
<evidence type="ECO:0000313" key="4">
    <source>
        <dbReference type="Proteomes" id="UP000722989"/>
    </source>
</evidence>
<dbReference type="EMBL" id="JAATVY010000001">
    <property type="protein sequence ID" value="NJC68124.1"/>
    <property type="molecule type" value="Genomic_DNA"/>
</dbReference>
<dbReference type="InterPro" id="IPR012938">
    <property type="entry name" value="Glc/Sorbosone_DH"/>
</dbReference>
<dbReference type="Gene3D" id="2.120.10.30">
    <property type="entry name" value="TolB, C-terminal domain"/>
    <property type="match status" value="1"/>
</dbReference>